<evidence type="ECO:0000313" key="2">
    <source>
        <dbReference type="EMBL" id="BBO31052.1"/>
    </source>
</evidence>
<dbReference type="Pfam" id="PF01755">
    <property type="entry name" value="Glyco_transf_25"/>
    <property type="match status" value="1"/>
</dbReference>
<dbReference type="EMBL" id="AP021861">
    <property type="protein sequence ID" value="BBO31052.1"/>
    <property type="molecule type" value="Genomic_DNA"/>
</dbReference>
<dbReference type="InterPro" id="IPR027417">
    <property type="entry name" value="P-loop_NTPase"/>
</dbReference>
<keyword evidence="3" id="KW-1185">Reference proteome</keyword>
<dbReference type="KEGG" id="lpav:PLANPX_0664"/>
<evidence type="ECO:0000313" key="3">
    <source>
        <dbReference type="Proteomes" id="UP000326837"/>
    </source>
</evidence>
<accession>A0A5K7X5D6</accession>
<evidence type="ECO:0000259" key="1">
    <source>
        <dbReference type="Pfam" id="PF01755"/>
    </source>
</evidence>
<organism evidence="2 3">
    <name type="scientific">Lacipirellula parvula</name>
    <dbReference type="NCBI Taxonomy" id="2650471"/>
    <lineage>
        <taxon>Bacteria</taxon>
        <taxon>Pseudomonadati</taxon>
        <taxon>Planctomycetota</taxon>
        <taxon>Planctomycetia</taxon>
        <taxon>Pirellulales</taxon>
        <taxon>Lacipirellulaceae</taxon>
        <taxon>Lacipirellula</taxon>
    </lineage>
</organism>
<dbReference type="SUPFAM" id="SSF52540">
    <property type="entry name" value="P-loop containing nucleoside triphosphate hydrolases"/>
    <property type="match status" value="1"/>
</dbReference>
<dbReference type="Proteomes" id="UP000326837">
    <property type="component" value="Chromosome"/>
</dbReference>
<dbReference type="AlphaFoldDB" id="A0A5K7X5D6"/>
<protein>
    <recommendedName>
        <fullName evidence="1">Glycosyl transferase family 25 domain-containing protein</fullName>
    </recommendedName>
</protein>
<dbReference type="CDD" id="cd06532">
    <property type="entry name" value="Glyco_transf_25"/>
    <property type="match status" value="1"/>
</dbReference>
<feature type="domain" description="Glycosyl transferase family 25" evidence="1">
    <location>
        <begin position="17"/>
        <end position="111"/>
    </location>
</feature>
<name>A0A5K7X5D6_9BACT</name>
<gene>
    <name evidence="2" type="ORF">PLANPX_0664</name>
</gene>
<reference evidence="3" key="1">
    <citation type="submission" date="2019-10" db="EMBL/GenBank/DDBJ databases">
        <title>Lacipirellula parvula gen. nov., sp. nov., representing a lineage of planctomycetes widespread in freshwater anoxic habitats, and description of the family Lacipirellulaceae.</title>
        <authorList>
            <person name="Dedysh S.N."/>
            <person name="Kulichevskaya I.S."/>
            <person name="Beletsky A.V."/>
            <person name="Rakitin A.L."/>
            <person name="Mardanov A.V."/>
            <person name="Ivanova A.A."/>
            <person name="Saltykova V.X."/>
            <person name="Rijpstra W.I.C."/>
            <person name="Sinninghe Damste J.S."/>
            <person name="Ravin N.V."/>
        </authorList>
    </citation>
    <scope>NUCLEOTIDE SEQUENCE [LARGE SCALE GENOMIC DNA]</scope>
    <source>
        <strain evidence="3">PX69</strain>
    </source>
</reference>
<sequence length="451" mass="50921">MGQANSSLRETFDRVVCINLDRRPDRWKEFIDQLSAIEWPFADVQRFRAIDGDRVGSPDWVQCGNGAWGCFMSHLRILEEALLDGVTSLLILEDDLCFAPDFRQRAMEFLGRVPSNWDGLLLGGQHLMRPHYVSDGVVRVLNGNRTHAHALQGRYIRAAYQHLCNFAEHLLAPSHHVDHRLGTLHLRGDYNIYAPNPWLVGQAAGSSDITGREESFRKWDNSIRVPSQNEPQLDKNALELAERIPLIVLMGPYRSGCGLAAGVLSQLGGYRGNVDNPYMEDRDLRDLCRSCFTEPALTEHVPSRGRVRLLRNWLSQHRLDAARRNHPFAIVKHPLLSLMGRDLVDVCKDNVQFVSVQRALEESVRSLQAMEWPTFRVGAKEAQERLLAARDTFLDEHKHHVITFDDLRGNPMDAATQLADIAGVIPTEEQLKMACAYVNASRTSAIQLQAG</sequence>
<proteinExistence type="predicted"/>
<dbReference type="Gene3D" id="3.40.50.300">
    <property type="entry name" value="P-loop containing nucleotide triphosphate hydrolases"/>
    <property type="match status" value="1"/>
</dbReference>
<dbReference type="InterPro" id="IPR002654">
    <property type="entry name" value="Glyco_trans_25"/>
</dbReference>